<dbReference type="PANTHER" id="PTHR31793:SF27">
    <property type="entry name" value="NOVEL THIOESTERASE SUPERFAMILY DOMAIN AND SAPOSIN A-TYPE DOMAIN CONTAINING PROTEIN (0610012H03RIK)"/>
    <property type="match status" value="1"/>
</dbReference>
<protein>
    <submittedName>
        <fullName evidence="3">Thioesterase superfamily protein</fullName>
    </submittedName>
</protein>
<dbReference type="CDD" id="cd00586">
    <property type="entry name" value="4HBT"/>
    <property type="match status" value="1"/>
</dbReference>
<evidence type="ECO:0000256" key="2">
    <source>
        <dbReference type="ARBA" id="ARBA00022801"/>
    </source>
</evidence>
<reference evidence="3 4" key="1">
    <citation type="submission" date="2017-03" db="EMBL/GenBank/DDBJ databases">
        <title>Genome sequence of Sphingomonas mucosissima DSM 17494.</title>
        <authorList>
            <person name="Poehlein A."/>
            <person name="Wuebbeler J.H."/>
            <person name="Steinbuechel A."/>
            <person name="Daniel R."/>
        </authorList>
    </citation>
    <scope>NUCLEOTIDE SEQUENCE [LARGE SCALE GENOMIC DNA]</scope>
    <source>
        <strain evidence="3 4">DSM 17494</strain>
    </source>
</reference>
<keyword evidence="4" id="KW-1185">Reference proteome</keyword>
<dbReference type="PANTHER" id="PTHR31793">
    <property type="entry name" value="4-HYDROXYBENZOYL-COA THIOESTERASE FAMILY MEMBER"/>
    <property type="match status" value="1"/>
</dbReference>
<proteinExistence type="inferred from homology"/>
<sequence length="149" mass="16381">MSRPAPWRLDPASYPKLEVKQTRFQDLDTMGHLNNVAYASLFEDARVRMNQQLGRVNGGKMAEGAFRAVVARNVINYLAEGSFPEDVEIALGIGRVGNRSFEMLAAMFQSGKCIATCDTTIVMTDPKGVGLPAEFVARLEAVRVKSDEL</sequence>
<dbReference type="Gene3D" id="3.10.129.10">
    <property type="entry name" value="Hotdog Thioesterase"/>
    <property type="match status" value="1"/>
</dbReference>
<dbReference type="EMBL" id="NBBJ01000003">
    <property type="protein sequence ID" value="OWK29727.1"/>
    <property type="molecule type" value="Genomic_DNA"/>
</dbReference>
<evidence type="ECO:0000313" key="4">
    <source>
        <dbReference type="Proteomes" id="UP000197783"/>
    </source>
</evidence>
<evidence type="ECO:0000313" key="3">
    <source>
        <dbReference type="EMBL" id="OWK29727.1"/>
    </source>
</evidence>
<gene>
    <name evidence="3" type="ORF">SPMU_21470</name>
</gene>
<dbReference type="GO" id="GO:0047617">
    <property type="term" value="F:fatty acyl-CoA hydrolase activity"/>
    <property type="evidence" value="ECO:0007669"/>
    <property type="project" value="TreeGrafter"/>
</dbReference>
<dbReference type="InterPro" id="IPR029069">
    <property type="entry name" value="HotDog_dom_sf"/>
</dbReference>
<dbReference type="AlphaFoldDB" id="A0A245ZJ16"/>
<evidence type="ECO:0000256" key="1">
    <source>
        <dbReference type="ARBA" id="ARBA00005953"/>
    </source>
</evidence>
<dbReference type="Proteomes" id="UP000197783">
    <property type="component" value="Unassembled WGS sequence"/>
</dbReference>
<dbReference type="SUPFAM" id="SSF54637">
    <property type="entry name" value="Thioesterase/thiol ester dehydrase-isomerase"/>
    <property type="match status" value="1"/>
</dbReference>
<name>A0A245ZJ16_9SPHN</name>
<dbReference type="InterPro" id="IPR050563">
    <property type="entry name" value="4-hydroxybenzoyl-CoA_TE"/>
</dbReference>
<dbReference type="Pfam" id="PF13279">
    <property type="entry name" value="4HBT_2"/>
    <property type="match status" value="1"/>
</dbReference>
<accession>A0A245ZJ16</accession>
<keyword evidence="2" id="KW-0378">Hydrolase</keyword>
<dbReference type="OrthoDB" id="9799036at2"/>
<dbReference type="RefSeq" id="WP_088333849.1">
    <property type="nucleotide sequence ID" value="NZ_NBBJ01000003.1"/>
</dbReference>
<comment type="similarity">
    <text evidence="1">Belongs to the 4-hydroxybenzoyl-CoA thioesterase family.</text>
</comment>
<organism evidence="3 4">
    <name type="scientific">Sphingomonas mucosissima</name>
    <dbReference type="NCBI Taxonomy" id="370959"/>
    <lineage>
        <taxon>Bacteria</taxon>
        <taxon>Pseudomonadati</taxon>
        <taxon>Pseudomonadota</taxon>
        <taxon>Alphaproteobacteria</taxon>
        <taxon>Sphingomonadales</taxon>
        <taxon>Sphingomonadaceae</taxon>
        <taxon>Sphingomonas</taxon>
    </lineage>
</organism>
<comment type="caution">
    <text evidence="3">The sequence shown here is derived from an EMBL/GenBank/DDBJ whole genome shotgun (WGS) entry which is preliminary data.</text>
</comment>